<dbReference type="CDD" id="cd03134">
    <property type="entry name" value="GATase1_PfpI_like"/>
    <property type="match status" value="1"/>
</dbReference>
<gene>
    <name evidence="3" type="ORF">CAL65_05025</name>
</gene>
<comment type="similarity">
    <text evidence="1">Belongs to the peptidase C56 family.</text>
</comment>
<sequence>MAKDLTGKRVAILVTDGFEQVEMTEPRQALDDAGAETILVSPKEGPVKGWQMTDWGDEFEVDMLLDEADSEAFDALLIPGGQINPDLLRVQPQAVQFVKDFFDAKKPVGAICHGPWLLAEADVIQGRRMTSYHSIKTDLINAGADWQDEEVVVDEGLVTSRKPGDIKAFCHKLVEEISEGLHRLRRVPAASDKSEQRPNP</sequence>
<dbReference type="PANTHER" id="PTHR42733:SF12">
    <property type="entry name" value="PROTEINASE"/>
    <property type="match status" value="1"/>
</dbReference>
<keyword evidence="3" id="KW-0378">Hydrolase</keyword>
<protein>
    <submittedName>
        <fullName evidence="3">Protease</fullName>
    </submittedName>
</protein>
<keyword evidence="3" id="KW-0645">Protease</keyword>
<name>A0A3E0X199_9GAMM</name>
<dbReference type="InterPro" id="IPR006286">
    <property type="entry name" value="C56_PfpI-like"/>
</dbReference>
<evidence type="ECO:0000259" key="2">
    <source>
        <dbReference type="Pfam" id="PF01965"/>
    </source>
</evidence>
<evidence type="ECO:0000313" key="4">
    <source>
        <dbReference type="Proteomes" id="UP000256763"/>
    </source>
</evidence>
<dbReference type="Pfam" id="PF01965">
    <property type="entry name" value="DJ-1_PfpI"/>
    <property type="match status" value="1"/>
</dbReference>
<keyword evidence="4" id="KW-1185">Reference proteome</keyword>
<dbReference type="OrthoDB" id="9792284at2"/>
<accession>A0A3E0X199</accession>
<reference evidence="4" key="1">
    <citation type="submission" date="2017-05" db="EMBL/GenBank/DDBJ databases">
        <authorList>
            <person name="Sharma S."/>
            <person name="Sidhu C."/>
            <person name="Pinnaka A.K."/>
        </authorList>
    </citation>
    <scope>NUCLEOTIDE SEQUENCE [LARGE SCALE GENOMIC DNA]</scope>
    <source>
        <strain evidence="4">AK93</strain>
    </source>
</reference>
<feature type="domain" description="DJ-1/PfpI" evidence="2">
    <location>
        <begin position="8"/>
        <end position="176"/>
    </location>
</feature>
<dbReference type="NCBIfam" id="TIGR01382">
    <property type="entry name" value="PfpI"/>
    <property type="match status" value="1"/>
</dbReference>
<evidence type="ECO:0000256" key="1">
    <source>
        <dbReference type="ARBA" id="ARBA00008542"/>
    </source>
</evidence>
<proteinExistence type="inferred from homology"/>
<dbReference type="AlphaFoldDB" id="A0A3E0X199"/>
<dbReference type="InterPro" id="IPR029062">
    <property type="entry name" value="Class_I_gatase-like"/>
</dbReference>
<dbReference type="InterPro" id="IPR002818">
    <property type="entry name" value="DJ-1/PfpI"/>
</dbReference>
<dbReference type="GO" id="GO:0008233">
    <property type="term" value="F:peptidase activity"/>
    <property type="evidence" value="ECO:0007669"/>
    <property type="project" value="UniProtKB-KW"/>
</dbReference>
<dbReference type="Gene3D" id="3.40.50.880">
    <property type="match status" value="1"/>
</dbReference>
<organism evidence="3 4">
    <name type="scientific">Alkalilimnicola ehrlichii</name>
    <dbReference type="NCBI Taxonomy" id="351052"/>
    <lineage>
        <taxon>Bacteria</taxon>
        <taxon>Pseudomonadati</taxon>
        <taxon>Pseudomonadota</taxon>
        <taxon>Gammaproteobacteria</taxon>
        <taxon>Chromatiales</taxon>
        <taxon>Ectothiorhodospiraceae</taxon>
        <taxon>Alkalilimnicola</taxon>
    </lineage>
</organism>
<comment type="caution">
    <text evidence="3">The sequence shown here is derived from an EMBL/GenBank/DDBJ whole genome shotgun (WGS) entry which is preliminary data.</text>
</comment>
<dbReference type="EMBL" id="NFZW01000004">
    <property type="protein sequence ID" value="RFA38209.1"/>
    <property type="molecule type" value="Genomic_DNA"/>
</dbReference>
<evidence type="ECO:0000313" key="3">
    <source>
        <dbReference type="EMBL" id="RFA38209.1"/>
    </source>
</evidence>
<dbReference type="Proteomes" id="UP000256763">
    <property type="component" value="Unassembled WGS sequence"/>
</dbReference>
<dbReference type="PROSITE" id="PS51276">
    <property type="entry name" value="PEPTIDASE_C56_PFPI"/>
    <property type="match status" value="1"/>
</dbReference>
<dbReference type="RefSeq" id="WP_116301057.1">
    <property type="nucleotide sequence ID" value="NZ_NFZV01000003.1"/>
</dbReference>
<dbReference type="PANTHER" id="PTHR42733">
    <property type="entry name" value="DJ-1 PROTEIN"/>
    <property type="match status" value="1"/>
</dbReference>
<dbReference type="SUPFAM" id="SSF52317">
    <property type="entry name" value="Class I glutamine amidotransferase-like"/>
    <property type="match status" value="1"/>
</dbReference>
<dbReference type="GO" id="GO:0006508">
    <property type="term" value="P:proteolysis"/>
    <property type="evidence" value="ECO:0007669"/>
    <property type="project" value="UniProtKB-KW"/>
</dbReference>